<comment type="function">
    <text evidence="6">Toxic component of a toxin-antitoxin (TA) system. An RNase.</text>
</comment>
<evidence type="ECO:0000256" key="5">
    <source>
        <dbReference type="ARBA" id="ARBA00022842"/>
    </source>
</evidence>
<dbReference type="InterPro" id="IPR022907">
    <property type="entry name" value="VapC_family"/>
</dbReference>
<keyword evidence="6" id="KW-0800">Toxin</keyword>
<dbReference type="AlphaFoldDB" id="B6YTT7"/>
<dbReference type="HAMAP" id="MF_00265">
    <property type="entry name" value="VapC_Nob1"/>
    <property type="match status" value="1"/>
</dbReference>
<dbReference type="InterPro" id="IPR044153">
    <property type="entry name" value="PIN_Pae0151-like"/>
</dbReference>
<evidence type="ECO:0000256" key="3">
    <source>
        <dbReference type="ARBA" id="ARBA00022723"/>
    </source>
</evidence>
<name>B6YTT7_THEON</name>
<dbReference type="EMBL" id="CP000855">
    <property type="protein sequence ID" value="ACJ17028.1"/>
    <property type="molecule type" value="Genomic_DNA"/>
</dbReference>
<keyword evidence="4 6" id="KW-0378">Hydrolase</keyword>
<evidence type="ECO:0000256" key="1">
    <source>
        <dbReference type="ARBA" id="ARBA00022649"/>
    </source>
</evidence>
<keyword evidence="1 6" id="KW-1277">Toxin-antitoxin system</keyword>
<dbReference type="GO" id="GO:0090729">
    <property type="term" value="F:toxin activity"/>
    <property type="evidence" value="ECO:0007669"/>
    <property type="project" value="UniProtKB-KW"/>
</dbReference>
<dbReference type="InterPro" id="IPR029060">
    <property type="entry name" value="PIN-like_dom_sf"/>
</dbReference>
<dbReference type="GeneID" id="7018577"/>
<dbReference type="GO" id="GO:0004540">
    <property type="term" value="F:RNA nuclease activity"/>
    <property type="evidence" value="ECO:0007669"/>
    <property type="project" value="InterPro"/>
</dbReference>
<dbReference type="InterPro" id="IPR002716">
    <property type="entry name" value="PIN_dom"/>
</dbReference>
<evidence type="ECO:0000313" key="9">
    <source>
        <dbReference type="Proteomes" id="UP000002727"/>
    </source>
</evidence>
<dbReference type="CDD" id="cd09873">
    <property type="entry name" value="PIN_Pae0151-like"/>
    <property type="match status" value="1"/>
</dbReference>
<dbReference type="OrthoDB" id="148235at2157"/>
<dbReference type="RefSeq" id="WP_012572500.1">
    <property type="nucleotide sequence ID" value="NC_011529.1"/>
</dbReference>
<keyword evidence="3 6" id="KW-0479">Metal-binding</keyword>
<organism evidence="8 9">
    <name type="scientific">Thermococcus onnurineus (strain NA1)</name>
    <dbReference type="NCBI Taxonomy" id="523850"/>
    <lineage>
        <taxon>Archaea</taxon>
        <taxon>Methanobacteriati</taxon>
        <taxon>Methanobacteriota</taxon>
        <taxon>Thermococci</taxon>
        <taxon>Thermococcales</taxon>
        <taxon>Thermococcaceae</taxon>
        <taxon>Thermococcus</taxon>
    </lineage>
</organism>
<evidence type="ECO:0000313" key="8">
    <source>
        <dbReference type="EMBL" id="ACJ17028.1"/>
    </source>
</evidence>
<dbReference type="PANTHER" id="PTHR35901:SF1">
    <property type="entry name" value="EXONUCLEASE VAPC9"/>
    <property type="match status" value="1"/>
</dbReference>
<keyword evidence="5 6" id="KW-0460">Magnesium</keyword>
<feature type="binding site" evidence="6">
    <location>
        <position position="110"/>
    </location>
    <ligand>
        <name>Mg(2+)</name>
        <dbReference type="ChEBI" id="CHEBI:18420"/>
    </ligand>
</feature>
<keyword evidence="2 6" id="KW-0540">Nuclease</keyword>
<dbReference type="InterPro" id="IPR051619">
    <property type="entry name" value="TypeII_TA_RNase_PINc/VapC"/>
</dbReference>
<feature type="binding site" evidence="6">
    <location>
        <position position="6"/>
    </location>
    <ligand>
        <name>Mg(2+)</name>
        <dbReference type="ChEBI" id="CHEBI:18420"/>
    </ligand>
</feature>
<dbReference type="Gene3D" id="3.40.50.1010">
    <property type="entry name" value="5'-nuclease"/>
    <property type="match status" value="1"/>
</dbReference>
<protein>
    <recommendedName>
        <fullName evidence="6">Ribonuclease VapC</fullName>
        <shortName evidence="6">RNase VapC</shortName>
        <ecNumber evidence="6">3.1.-.-</ecNumber>
    </recommendedName>
    <alternativeName>
        <fullName evidence="6">Putative toxin VapC</fullName>
    </alternativeName>
</protein>
<feature type="domain" description="PIN" evidence="7">
    <location>
        <begin position="1"/>
        <end position="133"/>
    </location>
</feature>
<dbReference type="eggNOG" id="arCOG00730">
    <property type="taxonomic scope" value="Archaea"/>
</dbReference>
<dbReference type="SMART" id="SM00670">
    <property type="entry name" value="PINc"/>
    <property type="match status" value="1"/>
</dbReference>
<evidence type="ECO:0000256" key="2">
    <source>
        <dbReference type="ARBA" id="ARBA00022722"/>
    </source>
</evidence>
<evidence type="ECO:0000256" key="4">
    <source>
        <dbReference type="ARBA" id="ARBA00022801"/>
    </source>
</evidence>
<evidence type="ECO:0000256" key="6">
    <source>
        <dbReference type="HAMAP-Rule" id="MF_00265"/>
    </source>
</evidence>
<dbReference type="GO" id="GO:0000287">
    <property type="term" value="F:magnesium ion binding"/>
    <property type="evidence" value="ECO:0007669"/>
    <property type="project" value="UniProtKB-UniRule"/>
</dbReference>
<dbReference type="SUPFAM" id="SSF88723">
    <property type="entry name" value="PIN domain-like"/>
    <property type="match status" value="1"/>
</dbReference>
<dbReference type="GO" id="GO:0016787">
    <property type="term" value="F:hydrolase activity"/>
    <property type="evidence" value="ECO:0007669"/>
    <property type="project" value="UniProtKB-KW"/>
</dbReference>
<dbReference type="Proteomes" id="UP000002727">
    <property type="component" value="Chromosome"/>
</dbReference>
<dbReference type="KEGG" id="ton:TON_1538"/>
<dbReference type="PANTHER" id="PTHR35901">
    <property type="entry name" value="RIBONUCLEASE VAPC3"/>
    <property type="match status" value="1"/>
</dbReference>
<comment type="cofactor">
    <cofactor evidence="6">
        <name>Mg(2+)</name>
        <dbReference type="ChEBI" id="CHEBI:18420"/>
    </cofactor>
</comment>
<keyword evidence="9" id="KW-1185">Reference proteome</keyword>
<reference evidence="8 9" key="1">
    <citation type="journal article" date="2008" name="J. Bacteriol.">
        <title>The complete genome sequence of Thermococcus onnurineus NA1 reveals a mixed heterotrophic and carboxydotrophic metabolism.</title>
        <authorList>
            <person name="Lee H.S."/>
            <person name="Kang S.G."/>
            <person name="Bae S.S."/>
            <person name="Lim J.K."/>
            <person name="Cho Y."/>
            <person name="Kim Y.J."/>
            <person name="Jeon J.H."/>
            <person name="Cha S.S."/>
            <person name="Kwon K.K."/>
            <person name="Kim H.T."/>
            <person name="Park C.J."/>
            <person name="Lee H.W."/>
            <person name="Kim S.I."/>
            <person name="Chun J."/>
            <person name="Colwell R.R."/>
            <person name="Kim S.J."/>
            <person name="Lee J.H."/>
        </authorList>
    </citation>
    <scope>NUCLEOTIDE SEQUENCE [LARGE SCALE GENOMIC DNA]</scope>
    <source>
        <strain evidence="8 9">NA1</strain>
    </source>
</reference>
<comment type="similarity">
    <text evidence="6">Belongs to the PINc/VapC protein family.</text>
</comment>
<evidence type="ECO:0000259" key="7">
    <source>
        <dbReference type="SMART" id="SM00670"/>
    </source>
</evidence>
<dbReference type="PATRIC" id="fig|523850.10.peg.1551"/>
<dbReference type="Pfam" id="PF01850">
    <property type="entry name" value="PIN"/>
    <property type="match status" value="1"/>
</dbReference>
<dbReference type="STRING" id="523850.TON_1538"/>
<proteinExistence type="inferred from homology"/>
<gene>
    <name evidence="6" type="primary">vapC</name>
    <name evidence="8" type="ordered locus">TON_1538</name>
</gene>
<accession>B6YTT7</accession>
<dbReference type="HOGENOM" id="CLU_140143_0_0_2"/>
<dbReference type="EC" id="3.1.-.-" evidence="6"/>
<sequence length="158" mass="17622">MGVVLDSSVILKALLPPPKNLKKEVYQREVETHKKCQRILEIVEDKDIEIHVPAVVTVEVAGVIKRITGDKSRASLVSETIAETFRLHYDAELLEKATEIAALTGASGFDAYFIATAYLLDIPLLTDDKGMHLRAQELGINSTLIRETLLEKIEEILR</sequence>